<dbReference type="Proteomes" id="UP000184073">
    <property type="component" value="Unassembled WGS sequence"/>
</dbReference>
<evidence type="ECO:0000313" key="3">
    <source>
        <dbReference type="Proteomes" id="UP000184073"/>
    </source>
</evidence>
<organism evidence="2 3">
    <name type="scientific">Aspergillus versicolor CBS 583.65</name>
    <dbReference type="NCBI Taxonomy" id="1036611"/>
    <lineage>
        <taxon>Eukaryota</taxon>
        <taxon>Fungi</taxon>
        <taxon>Dikarya</taxon>
        <taxon>Ascomycota</taxon>
        <taxon>Pezizomycotina</taxon>
        <taxon>Eurotiomycetes</taxon>
        <taxon>Eurotiomycetidae</taxon>
        <taxon>Eurotiales</taxon>
        <taxon>Aspergillaceae</taxon>
        <taxon>Aspergillus</taxon>
        <taxon>Aspergillus subgen. Nidulantes</taxon>
    </lineage>
</organism>
<feature type="compositionally biased region" description="Basic residues" evidence="1">
    <location>
        <begin position="1"/>
        <end position="13"/>
    </location>
</feature>
<evidence type="ECO:0000256" key="1">
    <source>
        <dbReference type="SAM" id="MobiDB-lite"/>
    </source>
</evidence>
<dbReference type="RefSeq" id="XP_040672927.1">
    <property type="nucleotide sequence ID" value="XM_040811120.1"/>
</dbReference>
<feature type="region of interest" description="Disordered" evidence="1">
    <location>
        <begin position="1"/>
        <end position="70"/>
    </location>
</feature>
<proteinExistence type="predicted"/>
<sequence>MKATRPRHFRRAGKPILRSGSPLESKLAKEVTENFETSEQNREMGLRQPGRHRSASAIARLGLPSGQPDY</sequence>
<reference evidence="3" key="1">
    <citation type="journal article" date="2017" name="Genome Biol.">
        <title>Comparative genomics reveals high biological diversity and specific adaptations in the industrially and medically important fungal genus Aspergillus.</title>
        <authorList>
            <person name="de Vries R.P."/>
            <person name="Riley R."/>
            <person name="Wiebenga A."/>
            <person name="Aguilar-Osorio G."/>
            <person name="Amillis S."/>
            <person name="Uchima C.A."/>
            <person name="Anderluh G."/>
            <person name="Asadollahi M."/>
            <person name="Askin M."/>
            <person name="Barry K."/>
            <person name="Battaglia E."/>
            <person name="Bayram O."/>
            <person name="Benocci T."/>
            <person name="Braus-Stromeyer S.A."/>
            <person name="Caldana C."/>
            <person name="Canovas D."/>
            <person name="Cerqueira G.C."/>
            <person name="Chen F."/>
            <person name="Chen W."/>
            <person name="Choi C."/>
            <person name="Clum A."/>
            <person name="Dos Santos R.A."/>
            <person name="Damasio A.R."/>
            <person name="Diallinas G."/>
            <person name="Emri T."/>
            <person name="Fekete E."/>
            <person name="Flipphi M."/>
            <person name="Freyberg S."/>
            <person name="Gallo A."/>
            <person name="Gournas C."/>
            <person name="Habgood R."/>
            <person name="Hainaut M."/>
            <person name="Harispe M.L."/>
            <person name="Henrissat B."/>
            <person name="Hilden K.S."/>
            <person name="Hope R."/>
            <person name="Hossain A."/>
            <person name="Karabika E."/>
            <person name="Karaffa L."/>
            <person name="Karanyi Z."/>
            <person name="Krasevec N."/>
            <person name="Kuo A."/>
            <person name="Kusch H."/>
            <person name="LaButti K."/>
            <person name="Lagendijk E.L."/>
            <person name="Lapidus A."/>
            <person name="Levasseur A."/>
            <person name="Lindquist E."/>
            <person name="Lipzen A."/>
            <person name="Logrieco A.F."/>
            <person name="MacCabe A."/>
            <person name="Maekelae M.R."/>
            <person name="Malavazi I."/>
            <person name="Melin P."/>
            <person name="Meyer V."/>
            <person name="Mielnichuk N."/>
            <person name="Miskei M."/>
            <person name="Molnar A.P."/>
            <person name="Mule G."/>
            <person name="Ngan C.Y."/>
            <person name="Orejas M."/>
            <person name="Orosz E."/>
            <person name="Ouedraogo J.P."/>
            <person name="Overkamp K.M."/>
            <person name="Park H.-S."/>
            <person name="Perrone G."/>
            <person name="Piumi F."/>
            <person name="Punt P.J."/>
            <person name="Ram A.F."/>
            <person name="Ramon A."/>
            <person name="Rauscher S."/>
            <person name="Record E."/>
            <person name="Riano-Pachon D.M."/>
            <person name="Robert V."/>
            <person name="Roehrig J."/>
            <person name="Ruller R."/>
            <person name="Salamov A."/>
            <person name="Salih N.S."/>
            <person name="Samson R.A."/>
            <person name="Sandor E."/>
            <person name="Sanguinetti M."/>
            <person name="Schuetze T."/>
            <person name="Sepcic K."/>
            <person name="Shelest E."/>
            <person name="Sherlock G."/>
            <person name="Sophianopoulou V."/>
            <person name="Squina F.M."/>
            <person name="Sun H."/>
            <person name="Susca A."/>
            <person name="Todd R.B."/>
            <person name="Tsang A."/>
            <person name="Unkles S.E."/>
            <person name="van de Wiele N."/>
            <person name="van Rossen-Uffink D."/>
            <person name="Oliveira J.V."/>
            <person name="Vesth T.C."/>
            <person name="Visser J."/>
            <person name="Yu J.-H."/>
            <person name="Zhou M."/>
            <person name="Andersen M.R."/>
            <person name="Archer D.B."/>
            <person name="Baker S.E."/>
            <person name="Benoit I."/>
            <person name="Brakhage A.A."/>
            <person name="Braus G.H."/>
            <person name="Fischer R."/>
            <person name="Frisvad J.C."/>
            <person name="Goldman G.H."/>
            <person name="Houbraken J."/>
            <person name="Oakley B."/>
            <person name="Pocsi I."/>
            <person name="Scazzocchio C."/>
            <person name="Seiboth B."/>
            <person name="vanKuyk P.A."/>
            <person name="Wortman J."/>
            <person name="Dyer P.S."/>
            <person name="Grigoriev I.V."/>
        </authorList>
    </citation>
    <scope>NUCLEOTIDE SEQUENCE [LARGE SCALE GENOMIC DNA]</scope>
    <source>
        <strain evidence="3">CBS 583.65</strain>
    </source>
</reference>
<gene>
    <name evidence="2" type="ORF">ASPVEDRAFT_360556</name>
</gene>
<dbReference type="EMBL" id="KV878136">
    <property type="protein sequence ID" value="OJJ07165.1"/>
    <property type="molecule type" value="Genomic_DNA"/>
</dbReference>
<evidence type="ECO:0000313" key="2">
    <source>
        <dbReference type="EMBL" id="OJJ07165.1"/>
    </source>
</evidence>
<dbReference type="VEuPathDB" id="FungiDB:ASPVEDRAFT_360556"/>
<name>A0A1L9Q095_ASPVE</name>
<keyword evidence="3" id="KW-1185">Reference proteome</keyword>
<dbReference type="GeneID" id="63726631"/>
<dbReference type="AlphaFoldDB" id="A0A1L9Q095"/>
<accession>A0A1L9Q095</accession>
<protein>
    <submittedName>
        <fullName evidence="2">Uncharacterized protein</fullName>
    </submittedName>
</protein>